<keyword evidence="1" id="KW-0732">Signal</keyword>
<comment type="caution">
    <text evidence="2">The sequence shown here is derived from an EMBL/GenBank/DDBJ whole genome shotgun (WGS) entry which is preliminary data.</text>
</comment>
<protein>
    <recommendedName>
        <fullName evidence="4">Alpha/beta hydrolase</fullName>
    </recommendedName>
</protein>
<dbReference type="SUPFAM" id="SSF53474">
    <property type="entry name" value="alpha/beta-Hydrolases"/>
    <property type="match status" value="1"/>
</dbReference>
<dbReference type="AlphaFoldDB" id="A0A225DFY9"/>
<dbReference type="Proteomes" id="UP000214646">
    <property type="component" value="Unassembled WGS sequence"/>
</dbReference>
<dbReference type="RefSeq" id="WP_088259145.1">
    <property type="nucleotide sequence ID" value="NZ_NIDE01000017.1"/>
</dbReference>
<proteinExistence type="predicted"/>
<accession>A0A225DFY9</accession>
<organism evidence="2 3">
    <name type="scientific">Fimbriiglobus ruber</name>
    <dbReference type="NCBI Taxonomy" id="1908690"/>
    <lineage>
        <taxon>Bacteria</taxon>
        <taxon>Pseudomonadati</taxon>
        <taxon>Planctomycetota</taxon>
        <taxon>Planctomycetia</taxon>
        <taxon>Gemmatales</taxon>
        <taxon>Gemmataceae</taxon>
        <taxon>Fimbriiglobus</taxon>
    </lineage>
</organism>
<evidence type="ECO:0000256" key="1">
    <source>
        <dbReference type="SAM" id="SignalP"/>
    </source>
</evidence>
<dbReference type="Gene3D" id="3.40.50.1820">
    <property type="entry name" value="alpha/beta hydrolase"/>
    <property type="match status" value="1"/>
</dbReference>
<name>A0A225DFY9_9BACT</name>
<feature type="signal peptide" evidence="1">
    <location>
        <begin position="1"/>
        <end position="22"/>
    </location>
</feature>
<reference evidence="3" key="1">
    <citation type="submission" date="2017-06" db="EMBL/GenBank/DDBJ databases">
        <title>Genome analysis of Fimbriiglobus ruber SP5, the first member of the order Planctomycetales with confirmed chitinolytic capability.</title>
        <authorList>
            <person name="Ravin N.V."/>
            <person name="Rakitin A.L."/>
            <person name="Ivanova A.A."/>
            <person name="Beletsky A.V."/>
            <person name="Kulichevskaya I.S."/>
            <person name="Mardanov A.V."/>
            <person name="Dedysh S.N."/>
        </authorList>
    </citation>
    <scope>NUCLEOTIDE SEQUENCE [LARGE SCALE GENOMIC DNA]</scope>
    <source>
        <strain evidence="3">SP5</strain>
    </source>
</reference>
<dbReference type="OrthoDB" id="268681at2"/>
<dbReference type="EMBL" id="NIDE01000017">
    <property type="protein sequence ID" value="OWK36079.1"/>
    <property type="molecule type" value="Genomic_DNA"/>
</dbReference>
<feature type="chain" id="PRO_5011968357" description="Alpha/beta hydrolase" evidence="1">
    <location>
        <begin position="23"/>
        <end position="367"/>
    </location>
</feature>
<evidence type="ECO:0000313" key="3">
    <source>
        <dbReference type="Proteomes" id="UP000214646"/>
    </source>
</evidence>
<evidence type="ECO:0000313" key="2">
    <source>
        <dbReference type="EMBL" id="OWK36079.1"/>
    </source>
</evidence>
<keyword evidence="3" id="KW-1185">Reference proteome</keyword>
<sequence>MSLRRLLIAALAVALCGQVGRAQDKKDDANKPEEKSFKSADGVKLRGLFYKSAKGGSAPVIIMLHAYKADPDDTKWDDTARLLVQQGYNVFRFDFRGHGKSTDIDPDVFWTFGDNKQYVKIPPGFTPATKNTINFKEFSPAYYPMLVQDIAAARSTLDMMNDNGEVNTSTIYLLGAGDAVSLGIFYAASEWYREGKKPNVALAANVVSRNRLLFPDAEPAGQDIGGGIWLGPTFQGTKFTTEILKGIVLSQYAIKMRNETPMLFISGSKDNDGKKTGNAIFNTVLMANAKIYNGIKLLRPEQTFVKEIKDSDARGTKLLGNNIGTEKMIEDFLTAVSKERKDRPRKQRGWEKPMYIDINSFGVMRGN</sequence>
<evidence type="ECO:0008006" key="4">
    <source>
        <dbReference type="Google" id="ProtNLM"/>
    </source>
</evidence>
<gene>
    <name evidence="2" type="ORF">FRUB_08642</name>
</gene>
<dbReference type="InterPro" id="IPR029058">
    <property type="entry name" value="AB_hydrolase_fold"/>
</dbReference>